<reference evidence="12 13" key="1">
    <citation type="submission" date="2017-03" db="EMBL/GenBank/DDBJ databases">
        <title>Genome analysis of strain PAMC 26577.</title>
        <authorList>
            <person name="Oh H.-M."/>
            <person name="Yang J.-A."/>
        </authorList>
    </citation>
    <scope>NUCLEOTIDE SEQUENCE [LARGE SCALE GENOMIC DNA]</scope>
    <source>
        <strain evidence="12 13">PAMC 26577</strain>
    </source>
</reference>
<evidence type="ECO:0000313" key="13">
    <source>
        <dbReference type="Proteomes" id="UP000195221"/>
    </source>
</evidence>
<dbReference type="GO" id="GO:0009279">
    <property type="term" value="C:cell outer membrane"/>
    <property type="evidence" value="ECO:0007669"/>
    <property type="project" value="UniProtKB-SubCell"/>
</dbReference>
<gene>
    <name evidence="12" type="ORF">PAMC26577_17335</name>
</gene>
<keyword evidence="8" id="KW-0626">Porin</keyword>
<keyword evidence="6" id="KW-0732">Signal</keyword>
<name>A0A242MSV3_CABSO</name>
<keyword evidence="5" id="KW-0812">Transmembrane</keyword>
<evidence type="ECO:0000256" key="2">
    <source>
        <dbReference type="ARBA" id="ARBA00011233"/>
    </source>
</evidence>
<dbReference type="PANTHER" id="PTHR34501">
    <property type="entry name" value="PROTEIN YDDL-RELATED"/>
    <property type="match status" value="1"/>
</dbReference>
<accession>A0A242MSV3</accession>
<comment type="subcellular location">
    <subcellularLocation>
        <location evidence="1">Cell outer membrane</location>
        <topology evidence="1">Multi-pass membrane protein</topology>
    </subcellularLocation>
</comment>
<evidence type="ECO:0000256" key="7">
    <source>
        <dbReference type="ARBA" id="ARBA00023065"/>
    </source>
</evidence>
<evidence type="ECO:0000256" key="9">
    <source>
        <dbReference type="ARBA" id="ARBA00023136"/>
    </source>
</evidence>
<dbReference type="Proteomes" id="UP000195221">
    <property type="component" value="Unassembled WGS sequence"/>
</dbReference>
<sequence length="430" mass="44935">MLTYRYIPVDISQSKYTCNKSLIAAHLSSIDLIQNQERSMKMKIVAAAALSTFGVVAHAQSSGTLYGLIDAGVSYVSNAATATGHDHLIRYGDGVAQGSRWGLRGAEDLGGGLQAIFTLESGFSSGDGTLGQGGALFGRQAYVGIAKKGIGSVTLGRQYSFSTDYLGGNYSMGGQTPAGNYAYHINDLDQLTSSRINNSIKFSSAGFSGLTFGALYGFSNQAGSFAGSPTTTAGTTTTQGSSSTVSAGVNYAQGPFGIGAAYTNIRFPNGATPAFSVSIANVNTGGLRDLETFGVGARYTIGAGTVWGLWTHTRFEPITGAESKLNNYELGGKYAFTPALSAGLGYTFSKLDDHFEGKWHQVNSVLDYAFSKRTDVYGIVAYQKASGSNTVNGRNVPVQAEIGSSSSFLGNSGTGANNQVAVRIGLRHKF</sequence>
<comment type="subunit">
    <text evidence="2">Homotrimer.</text>
</comment>
<evidence type="ECO:0000259" key="11">
    <source>
        <dbReference type="Pfam" id="PF13609"/>
    </source>
</evidence>
<dbReference type="PANTHER" id="PTHR34501:SF9">
    <property type="entry name" value="MAJOR OUTER MEMBRANE PROTEIN P.IA"/>
    <property type="match status" value="1"/>
</dbReference>
<feature type="domain" description="Porin" evidence="11">
    <location>
        <begin position="46"/>
        <end position="387"/>
    </location>
</feature>
<dbReference type="InterPro" id="IPR002299">
    <property type="entry name" value="Porin_Neis"/>
</dbReference>
<dbReference type="AlphaFoldDB" id="A0A242MSV3"/>
<protein>
    <submittedName>
        <fullName evidence="12">Outer membrane protein (Porin)</fullName>
    </submittedName>
</protein>
<dbReference type="InterPro" id="IPR023614">
    <property type="entry name" value="Porin_dom_sf"/>
</dbReference>
<dbReference type="GO" id="GO:0046930">
    <property type="term" value="C:pore complex"/>
    <property type="evidence" value="ECO:0007669"/>
    <property type="project" value="UniProtKB-KW"/>
</dbReference>
<dbReference type="SUPFAM" id="SSF56935">
    <property type="entry name" value="Porins"/>
    <property type="match status" value="1"/>
</dbReference>
<dbReference type="GO" id="GO:0015288">
    <property type="term" value="F:porin activity"/>
    <property type="evidence" value="ECO:0007669"/>
    <property type="project" value="UniProtKB-KW"/>
</dbReference>
<keyword evidence="7" id="KW-0406">Ion transport</keyword>
<dbReference type="GO" id="GO:0006811">
    <property type="term" value="P:monoatomic ion transport"/>
    <property type="evidence" value="ECO:0007669"/>
    <property type="project" value="UniProtKB-KW"/>
</dbReference>
<organism evidence="12 13">
    <name type="scientific">Caballeronia sordidicola</name>
    <name type="common">Burkholderia sordidicola</name>
    <dbReference type="NCBI Taxonomy" id="196367"/>
    <lineage>
        <taxon>Bacteria</taxon>
        <taxon>Pseudomonadati</taxon>
        <taxon>Pseudomonadota</taxon>
        <taxon>Betaproteobacteria</taxon>
        <taxon>Burkholderiales</taxon>
        <taxon>Burkholderiaceae</taxon>
        <taxon>Caballeronia</taxon>
    </lineage>
</organism>
<keyword evidence="4" id="KW-1134">Transmembrane beta strand</keyword>
<evidence type="ECO:0000256" key="5">
    <source>
        <dbReference type="ARBA" id="ARBA00022692"/>
    </source>
</evidence>
<dbReference type="InterPro" id="IPR033900">
    <property type="entry name" value="Gram_neg_porin_domain"/>
</dbReference>
<dbReference type="CDD" id="cd00342">
    <property type="entry name" value="gram_neg_porins"/>
    <property type="match status" value="1"/>
</dbReference>
<evidence type="ECO:0000313" key="12">
    <source>
        <dbReference type="EMBL" id="OTP73848.1"/>
    </source>
</evidence>
<evidence type="ECO:0000256" key="1">
    <source>
        <dbReference type="ARBA" id="ARBA00004571"/>
    </source>
</evidence>
<keyword evidence="3" id="KW-0813">Transport</keyword>
<evidence type="ECO:0000256" key="3">
    <source>
        <dbReference type="ARBA" id="ARBA00022448"/>
    </source>
</evidence>
<evidence type="ECO:0000256" key="10">
    <source>
        <dbReference type="ARBA" id="ARBA00023237"/>
    </source>
</evidence>
<dbReference type="Gene3D" id="2.40.160.10">
    <property type="entry name" value="Porin"/>
    <property type="match status" value="1"/>
</dbReference>
<keyword evidence="10" id="KW-0998">Cell outer membrane</keyword>
<evidence type="ECO:0000256" key="6">
    <source>
        <dbReference type="ARBA" id="ARBA00022729"/>
    </source>
</evidence>
<keyword evidence="9" id="KW-0472">Membrane</keyword>
<dbReference type="InterPro" id="IPR050298">
    <property type="entry name" value="Gram-neg_bact_OMP"/>
</dbReference>
<proteinExistence type="predicted"/>
<dbReference type="PRINTS" id="PR00184">
    <property type="entry name" value="NEISSPPORIN"/>
</dbReference>
<dbReference type="EMBL" id="NBTZ01000074">
    <property type="protein sequence ID" value="OTP73848.1"/>
    <property type="molecule type" value="Genomic_DNA"/>
</dbReference>
<evidence type="ECO:0000256" key="4">
    <source>
        <dbReference type="ARBA" id="ARBA00022452"/>
    </source>
</evidence>
<dbReference type="Pfam" id="PF13609">
    <property type="entry name" value="Porin_4"/>
    <property type="match status" value="1"/>
</dbReference>
<evidence type="ECO:0000256" key="8">
    <source>
        <dbReference type="ARBA" id="ARBA00023114"/>
    </source>
</evidence>
<comment type="caution">
    <text evidence="12">The sequence shown here is derived from an EMBL/GenBank/DDBJ whole genome shotgun (WGS) entry which is preliminary data.</text>
</comment>